<evidence type="ECO:0000313" key="1">
    <source>
        <dbReference type="EMBL" id="KKP31548.1"/>
    </source>
</evidence>
<organism evidence="1 2">
    <name type="scientific">Candidatus Woesebacteria bacterium GW2011_GWC2_31_9</name>
    <dbReference type="NCBI Taxonomy" id="1618586"/>
    <lineage>
        <taxon>Bacteria</taxon>
        <taxon>Candidatus Woeseibacteriota</taxon>
    </lineage>
</organism>
<dbReference type="AlphaFoldDB" id="A0A0F9YJR5"/>
<name>A0A0F9YJR5_9BACT</name>
<proteinExistence type="predicted"/>
<comment type="caution">
    <text evidence="1">The sequence shown here is derived from an EMBL/GenBank/DDBJ whole genome shotgun (WGS) entry which is preliminary data.</text>
</comment>
<dbReference type="EMBL" id="LBOI01000008">
    <property type="protein sequence ID" value="KKP31548.1"/>
    <property type="molecule type" value="Genomic_DNA"/>
</dbReference>
<sequence length="80" mass="9281">MSTQIIGEKVNVILASKTPVSLSWRGRDYKITKIGLHHNLYEGKTLIHIFSVLSGTLFLKLKFNTKNLEWTLLEIYDEKF</sequence>
<evidence type="ECO:0000313" key="2">
    <source>
        <dbReference type="Proteomes" id="UP000034803"/>
    </source>
</evidence>
<gene>
    <name evidence="1" type="ORF">UR21_C0008G0025</name>
</gene>
<dbReference type="Proteomes" id="UP000034803">
    <property type="component" value="Unassembled WGS sequence"/>
</dbReference>
<reference evidence="1 2" key="1">
    <citation type="journal article" date="2015" name="Nature">
        <title>rRNA introns, odd ribosomes, and small enigmatic genomes across a large radiation of phyla.</title>
        <authorList>
            <person name="Brown C.T."/>
            <person name="Hug L.A."/>
            <person name="Thomas B.C."/>
            <person name="Sharon I."/>
            <person name="Castelle C.J."/>
            <person name="Singh A."/>
            <person name="Wilkins M.J."/>
            <person name="Williams K.H."/>
            <person name="Banfield J.F."/>
        </authorList>
    </citation>
    <scope>NUCLEOTIDE SEQUENCE [LARGE SCALE GENOMIC DNA]</scope>
</reference>
<accession>A0A0F9YJR5</accession>
<protein>
    <submittedName>
        <fullName evidence="1">Uncharacterized protein</fullName>
    </submittedName>
</protein>